<protein>
    <submittedName>
        <fullName evidence="4">Response regulator</fullName>
    </submittedName>
</protein>
<proteinExistence type="predicted"/>
<dbReference type="PANTHER" id="PTHR45339">
    <property type="entry name" value="HYBRID SIGNAL TRANSDUCTION HISTIDINE KINASE J"/>
    <property type="match status" value="1"/>
</dbReference>
<keyword evidence="1 2" id="KW-0597">Phosphoprotein</keyword>
<dbReference type="Gene3D" id="3.40.50.2300">
    <property type="match status" value="1"/>
</dbReference>
<dbReference type="AlphaFoldDB" id="A0A927F791"/>
<sequence>MFTPGRSVLLFSNVLTRSPPARHYLAVPQSFTILVGSETAATNAASPQVLLVDDTESNTLVAKAILKRCGSVVPDTAENGLEALEKLRKRRYHLIFMDCMMPEMDGYEATRAIRDGEAGTEHMDVPIVALTANAMQGDREICLASGMSDYLTKPIDPRLLVESLNAWLGRKHGG</sequence>
<gene>
    <name evidence="4" type="ORF">IEN85_09565</name>
</gene>
<name>A0A927F791_9BACT</name>
<reference evidence="4" key="1">
    <citation type="submission" date="2020-09" db="EMBL/GenBank/DDBJ databases">
        <title>Pelagicoccus enzymogenes sp. nov. with an EPS production, isolated from marine sediment.</title>
        <authorList>
            <person name="Feng X."/>
        </authorList>
    </citation>
    <scope>NUCLEOTIDE SEQUENCE</scope>
    <source>
        <strain evidence="4">NFK12</strain>
    </source>
</reference>
<organism evidence="4 5">
    <name type="scientific">Pelagicoccus enzymogenes</name>
    <dbReference type="NCBI Taxonomy" id="2773457"/>
    <lineage>
        <taxon>Bacteria</taxon>
        <taxon>Pseudomonadati</taxon>
        <taxon>Verrucomicrobiota</taxon>
        <taxon>Opitutia</taxon>
        <taxon>Puniceicoccales</taxon>
        <taxon>Pelagicoccaceae</taxon>
        <taxon>Pelagicoccus</taxon>
    </lineage>
</organism>
<feature type="domain" description="Response regulatory" evidence="3">
    <location>
        <begin position="48"/>
        <end position="168"/>
    </location>
</feature>
<dbReference type="InterPro" id="IPR001789">
    <property type="entry name" value="Sig_transdc_resp-reg_receiver"/>
</dbReference>
<dbReference type="CDD" id="cd17546">
    <property type="entry name" value="REC_hyHK_CKI1_RcsC-like"/>
    <property type="match status" value="1"/>
</dbReference>
<dbReference type="EMBL" id="JACYFG010000013">
    <property type="protein sequence ID" value="MBD5779738.1"/>
    <property type="molecule type" value="Genomic_DNA"/>
</dbReference>
<evidence type="ECO:0000313" key="5">
    <source>
        <dbReference type="Proteomes" id="UP000622317"/>
    </source>
</evidence>
<dbReference type="PANTHER" id="PTHR45339:SF3">
    <property type="entry name" value="HISTIDINE KINASE"/>
    <property type="match status" value="1"/>
</dbReference>
<feature type="modified residue" description="4-aspartylphosphate" evidence="2">
    <location>
        <position position="98"/>
    </location>
</feature>
<evidence type="ECO:0000259" key="3">
    <source>
        <dbReference type="PROSITE" id="PS50110"/>
    </source>
</evidence>
<dbReference type="PROSITE" id="PS50110">
    <property type="entry name" value="RESPONSE_REGULATORY"/>
    <property type="match status" value="1"/>
</dbReference>
<dbReference type="SMART" id="SM00448">
    <property type="entry name" value="REC"/>
    <property type="match status" value="1"/>
</dbReference>
<dbReference type="SUPFAM" id="SSF52172">
    <property type="entry name" value="CheY-like"/>
    <property type="match status" value="1"/>
</dbReference>
<dbReference type="Pfam" id="PF00072">
    <property type="entry name" value="Response_reg"/>
    <property type="match status" value="1"/>
</dbReference>
<keyword evidence="5" id="KW-1185">Reference proteome</keyword>
<dbReference type="GO" id="GO:0000160">
    <property type="term" value="P:phosphorelay signal transduction system"/>
    <property type="evidence" value="ECO:0007669"/>
    <property type="project" value="InterPro"/>
</dbReference>
<dbReference type="Proteomes" id="UP000622317">
    <property type="component" value="Unassembled WGS sequence"/>
</dbReference>
<accession>A0A927F791</accession>
<evidence type="ECO:0000256" key="1">
    <source>
        <dbReference type="ARBA" id="ARBA00022553"/>
    </source>
</evidence>
<dbReference type="InterPro" id="IPR011006">
    <property type="entry name" value="CheY-like_superfamily"/>
</dbReference>
<evidence type="ECO:0000256" key="2">
    <source>
        <dbReference type="PROSITE-ProRule" id="PRU00169"/>
    </source>
</evidence>
<comment type="caution">
    <text evidence="4">The sequence shown here is derived from an EMBL/GenBank/DDBJ whole genome shotgun (WGS) entry which is preliminary data.</text>
</comment>
<evidence type="ECO:0000313" key="4">
    <source>
        <dbReference type="EMBL" id="MBD5779738.1"/>
    </source>
</evidence>